<evidence type="ECO:0000256" key="2">
    <source>
        <dbReference type="ARBA" id="ARBA00005046"/>
    </source>
</evidence>
<accession>A0A8X7NBJ0</accession>
<dbReference type="Pfam" id="PF04055">
    <property type="entry name" value="Radical_SAM"/>
    <property type="match status" value="1"/>
</dbReference>
<evidence type="ECO:0000256" key="3">
    <source>
        <dbReference type="ARBA" id="ARBA00012167"/>
    </source>
</evidence>
<evidence type="ECO:0000256" key="12">
    <source>
        <dbReference type="ARBA" id="ARBA00023239"/>
    </source>
</evidence>
<dbReference type="InterPro" id="IPR000385">
    <property type="entry name" value="MoaA_NifB_PqqE_Fe-S-bd_CS"/>
</dbReference>
<keyword evidence="5" id="KW-0949">S-adenosyl-L-methionine</keyword>
<dbReference type="SMART" id="SM00729">
    <property type="entry name" value="Elp3"/>
    <property type="match status" value="1"/>
</dbReference>
<evidence type="ECO:0000256" key="9">
    <source>
        <dbReference type="ARBA" id="ARBA00023014"/>
    </source>
</evidence>
<keyword evidence="17" id="KW-1185">Reference proteome</keyword>
<dbReference type="InterPro" id="IPR007197">
    <property type="entry name" value="rSAM"/>
</dbReference>
<sequence length="490" mass="52804">MRQHMLTQALGAPRSLVLSRNLVGGGGAMRAFGLGARRPRCIPSASSLSAAAAAAATASSSRGFASVTARWQSMGAGVSTSTSTSTTSFNSDAPSPLDRDPSARAGSIGSPSTTDSLRHKMSLSRPPPTSMGSTDKAALRDTHGRQHSYLRISLTERCNLRCLYCMPEEGIPLTPSDKLLSQAEIARLAGLFVREGVSKVRLTGGEPTLRSDLGEIVESLNELRPLGLRQIGMTSNGISLHRKLPSLVSSGLTHLNLSLDTLDPFKFEFMTRRRGFEAVIRSLDKALELGMESVKLNVVVLKGVNDGQDVLDFVQFTRDKPVTVRFIEYMPFDGNKWQMGKLVSYRDLLDRIQHKFGPLERLRDDDNDTSKGWRVPGFAGSIGFITSMTEHFCGTCNRLRITADGNLKVCLFGNAEISLRDAMRGISAVPPTTTSASPTSPPPRITPATDDQLLDVISAAVRRKHARHAGMSSLDALAQGSNRPMVAIGG</sequence>
<dbReference type="InterPro" id="IPR050105">
    <property type="entry name" value="MoCo_biosynth_MoaA/MoaC"/>
</dbReference>
<dbReference type="GO" id="GO:0051539">
    <property type="term" value="F:4 iron, 4 sulfur cluster binding"/>
    <property type="evidence" value="ECO:0007669"/>
    <property type="project" value="UniProtKB-KW"/>
</dbReference>
<evidence type="ECO:0000256" key="10">
    <source>
        <dbReference type="ARBA" id="ARBA00023134"/>
    </source>
</evidence>
<dbReference type="PANTHER" id="PTHR22960">
    <property type="entry name" value="MOLYBDOPTERIN COFACTOR SYNTHESIS PROTEIN A"/>
    <property type="match status" value="1"/>
</dbReference>
<dbReference type="SUPFAM" id="SSF102114">
    <property type="entry name" value="Radical SAM enzymes"/>
    <property type="match status" value="1"/>
</dbReference>
<comment type="caution">
    <text evidence="16">The sequence shown here is derived from an EMBL/GenBank/DDBJ whole genome shotgun (WGS) entry which is preliminary data.</text>
</comment>
<evidence type="ECO:0000313" key="17">
    <source>
        <dbReference type="Proteomes" id="UP000078113"/>
    </source>
</evidence>
<dbReference type="SFLD" id="SFLDS00029">
    <property type="entry name" value="Radical_SAM"/>
    <property type="match status" value="1"/>
</dbReference>
<keyword evidence="11" id="KW-0501">Molybdenum cofactor biosynthesis</keyword>
<reference evidence="16" key="2">
    <citation type="journal article" date="2019" name="IMA Fungus">
        <title>Genome sequencing and comparison of five Tilletia species to identify candidate genes for the detection of regulated species infecting wheat.</title>
        <authorList>
            <person name="Nguyen H.D.T."/>
            <person name="Sultana T."/>
            <person name="Kesanakurti P."/>
            <person name="Hambleton S."/>
        </authorList>
    </citation>
    <scope>NUCLEOTIDE SEQUENCE</scope>
    <source>
        <strain evidence="16">DAOMC 236422</strain>
    </source>
</reference>
<keyword evidence="9" id="KW-0411">Iron-sulfur</keyword>
<dbReference type="Pfam" id="PF06463">
    <property type="entry name" value="Mob_synth_C"/>
    <property type="match status" value="1"/>
</dbReference>
<dbReference type="GO" id="GO:0005525">
    <property type="term" value="F:GTP binding"/>
    <property type="evidence" value="ECO:0007669"/>
    <property type="project" value="UniProtKB-KW"/>
</dbReference>
<dbReference type="InterPro" id="IPR006638">
    <property type="entry name" value="Elp3/MiaA/NifB-like_rSAM"/>
</dbReference>
<comment type="pathway">
    <text evidence="2">Cofactor biosynthesis; molybdopterin biosynthesis.</text>
</comment>
<dbReference type="AlphaFoldDB" id="A0A8X7NBJ0"/>
<evidence type="ECO:0000256" key="7">
    <source>
        <dbReference type="ARBA" id="ARBA00022741"/>
    </source>
</evidence>
<dbReference type="InterPro" id="IPR040064">
    <property type="entry name" value="MoaA-like"/>
</dbReference>
<feature type="region of interest" description="Disordered" evidence="14">
    <location>
        <begin position="77"/>
        <end position="142"/>
    </location>
</feature>
<feature type="region of interest" description="Disordered" evidence="14">
    <location>
        <begin position="428"/>
        <end position="449"/>
    </location>
</feature>
<keyword evidence="10" id="KW-0342">GTP-binding</keyword>
<feature type="domain" description="Radical SAM core" evidence="15">
    <location>
        <begin position="142"/>
        <end position="365"/>
    </location>
</feature>
<dbReference type="SFLD" id="SFLDG01386">
    <property type="entry name" value="main_SPASM_domain-containing"/>
    <property type="match status" value="1"/>
</dbReference>
<dbReference type="PANTHER" id="PTHR22960:SF0">
    <property type="entry name" value="MOLYBDENUM COFACTOR BIOSYNTHESIS PROTEIN 1"/>
    <property type="match status" value="1"/>
</dbReference>
<keyword evidence="4" id="KW-0004">4Fe-4S</keyword>
<feature type="compositionally biased region" description="Low complexity" evidence="14">
    <location>
        <begin position="428"/>
        <end position="438"/>
    </location>
</feature>
<protein>
    <recommendedName>
        <fullName evidence="3">GTP 3',8-cyclase</fullName>
        <ecNumber evidence="3">4.1.99.22</ecNumber>
    </recommendedName>
</protein>
<evidence type="ECO:0000256" key="5">
    <source>
        <dbReference type="ARBA" id="ARBA00022691"/>
    </source>
</evidence>
<dbReference type="SFLD" id="SFLDG01383">
    <property type="entry name" value="cyclic_pyranopterin_phosphate"/>
    <property type="match status" value="1"/>
</dbReference>
<gene>
    <name evidence="16" type="ORF">A4X09_0g2858</name>
</gene>
<keyword evidence="7" id="KW-0547">Nucleotide-binding</keyword>
<keyword evidence="6" id="KW-0479">Metal-binding</keyword>
<evidence type="ECO:0000259" key="15">
    <source>
        <dbReference type="PROSITE" id="PS51918"/>
    </source>
</evidence>
<dbReference type="Proteomes" id="UP000078113">
    <property type="component" value="Unassembled WGS sequence"/>
</dbReference>
<comment type="catalytic activity">
    <reaction evidence="13">
        <text>GTP + AH2 + S-adenosyl-L-methionine = (8S)-3',8-cyclo-7,8-dihydroguanosine 5'-triphosphate + 5'-deoxyadenosine + L-methionine + A + H(+)</text>
        <dbReference type="Rhea" id="RHEA:49576"/>
        <dbReference type="ChEBI" id="CHEBI:13193"/>
        <dbReference type="ChEBI" id="CHEBI:15378"/>
        <dbReference type="ChEBI" id="CHEBI:17319"/>
        <dbReference type="ChEBI" id="CHEBI:17499"/>
        <dbReference type="ChEBI" id="CHEBI:37565"/>
        <dbReference type="ChEBI" id="CHEBI:57844"/>
        <dbReference type="ChEBI" id="CHEBI:59789"/>
        <dbReference type="ChEBI" id="CHEBI:131766"/>
        <dbReference type="EC" id="4.1.99.22"/>
    </reaction>
</comment>
<evidence type="ECO:0000313" key="16">
    <source>
        <dbReference type="EMBL" id="KAE8269484.1"/>
    </source>
</evidence>
<evidence type="ECO:0000256" key="8">
    <source>
        <dbReference type="ARBA" id="ARBA00023004"/>
    </source>
</evidence>
<evidence type="ECO:0000256" key="4">
    <source>
        <dbReference type="ARBA" id="ARBA00022485"/>
    </source>
</evidence>
<dbReference type="SFLD" id="SFLDG01067">
    <property type="entry name" value="SPASM/twitch_domain_containing"/>
    <property type="match status" value="1"/>
</dbReference>
<dbReference type="EC" id="4.1.99.22" evidence="3"/>
<keyword evidence="8" id="KW-0408">Iron</keyword>
<proteinExistence type="predicted"/>
<dbReference type="PROSITE" id="PS01305">
    <property type="entry name" value="MOAA_NIFB_PQQE"/>
    <property type="match status" value="1"/>
</dbReference>
<dbReference type="InterPro" id="IPR010505">
    <property type="entry name" value="MoaA_twitch"/>
</dbReference>
<dbReference type="CDD" id="cd01335">
    <property type="entry name" value="Radical_SAM"/>
    <property type="match status" value="1"/>
</dbReference>
<name>A0A8X7NBJ0_9BASI</name>
<dbReference type="EMBL" id="LWDG02000092">
    <property type="protein sequence ID" value="KAE8269484.1"/>
    <property type="molecule type" value="Genomic_DNA"/>
</dbReference>
<dbReference type="InterPro" id="IPR058240">
    <property type="entry name" value="rSAM_sf"/>
</dbReference>
<dbReference type="GO" id="GO:0061798">
    <property type="term" value="F:GTP 3',8'-cyclase activity"/>
    <property type="evidence" value="ECO:0007669"/>
    <property type="project" value="UniProtKB-EC"/>
</dbReference>
<evidence type="ECO:0000256" key="14">
    <source>
        <dbReference type="SAM" id="MobiDB-lite"/>
    </source>
</evidence>
<dbReference type="NCBIfam" id="TIGR02666">
    <property type="entry name" value="moaA"/>
    <property type="match status" value="1"/>
</dbReference>
<evidence type="ECO:0000256" key="6">
    <source>
        <dbReference type="ARBA" id="ARBA00022723"/>
    </source>
</evidence>
<organism evidence="16 17">
    <name type="scientific">Tilletia walkeri</name>
    <dbReference type="NCBI Taxonomy" id="117179"/>
    <lineage>
        <taxon>Eukaryota</taxon>
        <taxon>Fungi</taxon>
        <taxon>Dikarya</taxon>
        <taxon>Basidiomycota</taxon>
        <taxon>Ustilaginomycotina</taxon>
        <taxon>Exobasidiomycetes</taxon>
        <taxon>Tilletiales</taxon>
        <taxon>Tilletiaceae</taxon>
        <taxon>Tilletia</taxon>
    </lineage>
</organism>
<feature type="compositionally biased region" description="Low complexity" evidence="14">
    <location>
        <begin position="79"/>
        <end position="88"/>
    </location>
</feature>
<dbReference type="InterPro" id="IPR013785">
    <property type="entry name" value="Aldolase_TIM"/>
</dbReference>
<reference evidence="16" key="1">
    <citation type="submission" date="2016-04" db="EMBL/GenBank/DDBJ databases">
        <authorList>
            <person name="Nguyen H.D."/>
            <person name="Samba Siva P."/>
            <person name="Cullis J."/>
            <person name="Levesque C.A."/>
            <person name="Hambleton S."/>
        </authorList>
    </citation>
    <scope>NUCLEOTIDE SEQUENCE</scope>
    <source>
        <strain evidence="16">DAOMC 236422</strain>
    </source>
</reference>
<dbReference type="GO" id="GO:0061799">
    <property type="term" value="F:cyclic pyranopterin monophosphate synthase activity"/>
    <property type="evidence" value="ECO:0007669"/>
    <property type="project" value="TreeGrafter"/>
</dbReference>
<evidence type="ECO:0000256" key="13">
    <source>
        <dbReference type="ARBA" id="ARBA00048697"/>
    </source>
</evidence>
<keyword evidence="12" id="KW-0456">Lyase</keyword>
<dbReference type="Gene3D" id="3.20.20.70">
    <property type="entry name" value="Aldolase class I"/>
    <property type="match status" value="1"/>
</dbReference>
<dbReference type="GO" id="GO:0046872">
    <property type="term" value="F:metal ion binding"/>
    <property type="evidence" value="ECO:0007669"/>
    <property type="project" value="UniProtKB-KW"/>
</dbReference>
<evidence type="ECO:0000256" key="11">
    <source>
        <dbReference type="ARBA" id="ARBA00023150"/>
    </source>
</evidence>
<dbReference type="InterPro" id="IPR013483">
    <property type="entry name" value="MoaA"/>
</dbReference>
<comment type="cofactor">
    <cofactor evidence="1">
        <name>[4Fe-4S] cluster</name>
        <dbReference type="ChEBI" id="CHEBI:49883"/>
    </cofactor>
</comment>
<dbReference type="CDD" id="cd21117">
    <property type="entry name" value="Twitch_MoaA"/>
    <property type="match status" value="1"/>
</dbReference>
<evidence type="ECO:0000256" key="1">
    <source>
        <dbReference type="ARBA" id="ARBA00001966"/>
    </source>
</evidence>
<dbReference type="PROSITE" id="PS51918">
    <property type="entry name" value="RADICAL_SAM"/>
    <property type="match status" value="1"/>
</dbReference>
<dbReference type="GO" id="GO:0006777">
    <property type="term" value="P:Mo-molybdopterin cofactor biosynthetic process"/>
    <property type="evidence" value="ECO:0007669"/>
    <property type="project" value="UniProtKB-KW"/>
</dbReference>